<dbReference type="InterPro" id="IPR000504">
    <property type="entry name" value="RRM_dom"/>
</dbReference>
<name>A0A4Y7JSY3_PAPSO</name>
<dbReference type="STRING" id="3469.A0A4Y7JSY3"/>
<dbReference type="InterPro" id="IPR012677">
    <property type="entry name" value="Nucleotide-bd_a/b_plait_sf"/>
</dbReference>
<evidence type="ECO:0000313" key="2">
    <source>
        <dbReference type="EMBL" id="RZC64213.1"/>
    </source>
</evidence>
<dbReference type="AlphaFoldDB" id="A0A4Y7JSY3"/>
<protein>
    <recommendedName>
        <fullName evidence="1">RRM domain-containing protein</fullName>
    </recommendedName>
</protein>
<dbReference type="SUPFAM" id="SSF54928">
    <property type="entry name" value="RNA-binding domain, RBD"/>
    <property type="match status" value="1"/>
</dbReference>
<dbReference type="Gene3D" id="3.30.70.330">
    <property type="match status" value="1"/>
</dbReference>
<dbReference type="GO" id="GO:0003723">
    <property type="term" value="F:RNA binding"/>
    <property type="evidence" value="ECO:0007669"/>
    <property type="project" value="InterPro"/>
</dbReference>
<gene>
    <name evidence="2" type="ORF">C5167_025968</name>
</gene>
<accession>A0A4Y7JSY3</accession>
<reference evidence="2 3" key="1">
    <citation type="journal article" date="2018" name="Science">
        <title>The opium poppy genome and morphinan production.</title>
        <authorList>
            <person name="Guo L."/>
            <person name="Winzer T."/>
            <person name="Yang X."/>
            <person name="Li Y."/>
            <person name="Ning Z."/>
            <person name="He Z."/>
            <person name="Teodor R."/>
            <person name="Lu Y."/>
            <person name="Bowser T.A."/>
            <person name="Graham I.A."/>
            <person name="Ye K."/>
        </authorList>
    </citation>
    <scope>NUCLEOTIDE SEQUENCE [LARGE SCALE GENOMIC DNA]</scope>
    <source>
        <strain evidence="3">cv. HN1</strain>
        <tissue evidence="2">Leaves</tissue>
    </source>
</reference>
<dbReference type="EMBL" id="CM010719">
    <property type="protein sequence ID" value="RZC64213.1"/>
    <property type="molecule type" value="Genomic_DNA"/>
</dbReference>
<dbReference type="Pfam" id="PF00076">
    <property type="entry name" value="RRM_1"/>
    <property type="match status" value="1"/>
</dbReference>
<dbReference type="InterPro" id="IPR035979">
    <property type="entry name" value="RBD_domain_sf"/>
</dbReference>
<evidence type="ECO:0000259" key="1">
    <source>
        <dbReference type="Pfam" id="PF00076"/>
    </source>
</evidence>
<sequence>MRPVFCGSFDYETRQSDLERLFSKFGTVFRVDMKSGIVPNAVIGRDLVVNELIKSSRERYLFVPSGAGAVAS</sequence>
<dbReference type="Gramene" id="RZC64213">
    <property type="protein sequence ID" value="RZC64213"/>
    <property type="gene ID" value="C5167_025968"/>
</dbReference>
<proteinExistence type="predicted"/>
<evidence type="ECO:0000313" key="3">
    <source>
        <dbReference type="Proteomes" id="UP000316621"/>
    </source>
</evidence>
<feature type="domain" description="RRM" evidence="1">
    <location>
        <begin position="4"/>
        <end position="35"/>
    </location>
</feature>
<keyword evidence="3" id="KW-1185">Reference proteome</keyword>
<dbReference type="Proteomes" id="UP000316621">
    <property type="component" value="Chromosome 5"/>
</dbReference>
<organism evidence="2 3">
    <name type="scientific">Papaver somniferum</name>
    <name type="common">Opium poppy</name>
    <dbReference type="NCBI Taxonomy" id="3469"/>
    <lineage>
        <taxon>Eukaryota</taxon>
        <taxon>Viridiplantae</taxon>
        <taxon>Streptophyta</taxon>
        <taxon>Embryophyta</taxon>
        <taxon>Tracheophyta</taxon>
        <taxon>Spermatophyta</taxon>
        <taxon>Magnoliopsida</taxon>
        <taxon>Ranunculales</taxon>
        <taxon>Papaveraceae</taxon>
        <taxon>Papaveroideae</taxon>
        <taxon>Papaver</taxon>
    </lineage>
</organism>